<keyword evidence="3" id="KW-1185">Reference proteome</keyword>
<accession>A0A1M5Y2Z8</accession>
<keyword evidence="1" id="KW-0812">Transmembrane</keyword>
<dbReference type="EMBL" id="FQXR01000009">
    <property type="protein sequence ID" value="SHI06336.1"/>
    <property type="molecule type" value="Genomic_DNA"/>
</dbReference>
<dbReference type="AlphaFoldDB" id="A0A1M5Y2Z8"/>
<feature type="transmembrane region" description="Helical" evidence="1">
    <location>
        <begin position="12"/>
        <end position="32"/>
    </location>
</feature>
<keyword evidence="1" id="KW-1133">Transmembrane helix</keyword>
<dbReference type="OrthoDB" id="3174166at2"/>
<gene>
    <name evidence="2" type="ORF">SAMN02745180_01943</name>
</gene>
<proteinExistence type="predicted"/>
<evidence type="ECO:0000256" key="1">
    <source>
        <dbReference type="SAM" id="Phobius"/>
    </source>
</evidence>
<protein>
    <recommendedName>
        <fullName evidence="4">Zn-finger containing protein</fullName>
    </recommendedName>
</protein>
<dbReference type="Proteomes" id="UP000184389">
    <property type="component" value="Unassembled WGS sequence"/>
</dbReference>
<name>A0A1M5Y2Z8_9FIRM</name>
<evidence type="ECO:0000313" key="2">
    <source>
        <dbReference type="EMBL" id="SHI06336.1"/>
    </source>
</evidence>
<evidence type="ECO:0008006" key="4">
    <source>
        <dbReference type="Google" id="ProtNLM"/>
    </source>
</evidence>
<dbReference type="RefSeq" id="WP_072744603.1">
    <property type="nucleotide sequence ID" value="NZ_FQXR01000009.1"/>
</dbReference>
<dbReference type="STRING" id="1123281.SAMN02745180_01943"/>
<organism evidence="2 3">
    <name type="scientific">Sporanaerobacter acetigenes DSM 13106</name>
    <dbReference type="NCBI Taxonomy" id="1123281"/>
    <lineage>
        <taxon>Bacteria</taxon>
        <taxon>Bacillati</taxon>
        <taxon>Bacillota</taxon>
        <taxon>Tissierellia</taxon>
        <taxon>Tissierellales</taxon>
        <taxon>Sporanaerobacteraceae</taxon>
        <taxon>Sporanaerobacter</taxon>
    </lineage>
</organism>
<reference evidence="2 3" key="1">
    <citation type="submission" date="2016-11" db="EMBL/GenBank/DDBJ databases">
        <authorList>
            <person name="Jaros S."/>
            <person name="Januszkiewicz K."/>
            <person name="Wedrychowicz H."/>
        </authorList>
    </citation>
    <scope>NUCLEOTIDE SEQUENCE [LARGE SCALE GENOMIC DNA]</scope>
    <source>
        <strain evidence="2 3">DSM 13106</strain>
    </source>
</reference>
<sequence>MNWLKRFMTGRYGADQLSWVILVVYFFISIMARIFNNRILDVLGIVALGIVVYRMFSKNISARYQENTKFLNKWNSIKRKVNNRIQRIKDLKDYKYYKCSNCKQVLRVPRGKGKISITCPKCKTVMIKKS</sequence>
<evidence type="ECO:0000313" key="3">
    <source>
        <dbReference type="Proteomes" id="UP000184389"/>
    </source>
</evidence>
<feature type="transmembrane region" description="Helical" evidence="1">
    <location>
        <begin position="38"/>
        <end position="56"/>
    </location>
</feature>
<keyword evidence="1" id="KW-0472">Membrane</keyword>